<organism evidence="5 6">
    <name type="scientific">Pseudomonas lutea</name>
    <dbReference type="NCBI Taxonomy" id="243924"/>
    <lineage>
        <taxon>Bacteria</taxon>
        <taxon>Pseudomonadati</taxon>
        <taxon>Pseudomonadota</taxon>
        <taxon>Gammaproteobacteria</taxon>
        <taxon>Pseudomonadales</taxon>
        <taxon>Pseudomonadaceae</taxon>
        <taxon>Pseudomonas</taxon>
    </lineage>
</organism>
<dbReference type="InterPro" id="IPR015421">
    <property type="entry name" value="PyrdxlP-dep_Trfase_major"/>
</dbReference>
<dbReference type="InterPro" id="IPR004839">
    <property type="entry name" value="Aminotransferase_I/II_large"/>
</dbReference>
<dbReference type="InterPro" id="IPR015424">
    <property type="entry name" value="PyrdxlP-dep_Trfase"/>
</dbReference>
<evidence type="ECO:0000259" key="4">
    <source>
        <dbReference type="Pfam" id="PF00155"/>
    </source>
</evidence>
<dbReference type="GO" id="GO:0009089">
    <property type="term" value="P:lysine biosynthetic process via diaminopimelate"/>
    <property type="evidence" value="ECO:0007669"/>
    <property type="project" value="InterPro"/>
</dbReference>
<dbReference type="Gene3D" id="3.40.640.10">
    <property type="entry name" value="Type I PLP-dependent aspartate aminotransferase-like (Major domain)"/>
    <property type="match status" value="1"/>
</dbReference>
<evidence type="ECO:0000256" key="3">
    <source>
        <dbReference type="ARBA" id="ARBA00022679"/>
    </source>
</evidence>
<evidence type="ECO:0000256" key="1">
    <source>
        <dbReference type="ARBA" id="ARBA00001933"/>
    </source>
</evidence>
<accession>A0A9X0ECG9</accession>
<dbReference type="OrthoDB" id="9813612at2"/>
<gene>
    <name evidence="5" type="ORF">LT42_15025</name>
</gene>
<evidence type="ECO:0000313" key="6">
    <source>
        <dbReference type="Proteomes" id="UP000029719"/>
    </source>
</evidence>
<dbReference type="SUPFAM" id="SSF53383">
    <property type="entry name" value="PLP-dependent transferases"/>
    <property type="match status" value="1"/>
</dbReference>
<keyword evidence="3" id="KW-0808">Transferase</keyword>
<dbReference type="RefSeq" id="WP_037014271.1">
    <property type="nucleotide sequence ID" value="NZ_JRMB01000002.1"/>
</dbReference>
<dbReference type="PANTHER" id="PTHR42832">
    <property type="entry name" value="AMINO ACID AMINOTRANSFERASE"/>
    <property type="match status" value="1"/>
</dbReference>
<dbReference type="InterPro" id="IPR015422">
    <property type="entry name" value="PyrdxlP-dep_Trfase_small"/>
</dbReference>
<dbReference type="EMBL" id="JRMB01000002">
    <property type="protein sequence ID" value="KGF63245.1"/>
    <property type="molecule type" value="Genomic_DNA"/>
</dbReference>
<dbReference type="NCBIfam" id="TIGR03538">
    <property type="entry name" value="DapC_gpp"/>
    <property type="match status" value="1"/>
</dbReference>
<sequence length="398" mass="43998">MNNALQQLQPYPFEKLRALLGAVTPNPDKRPIALSIGEPKHKSPEFVAKALADNLDQMAVYPTTAGIPALRETIAQWCERRFNVPAGWLDATRHVLPVNGTREALFAFTQTVVNRSDNGLVVSPNPFYQIYEGAAFLAGATPHYLPCLAEYGFNPDFDAVSADVWDRCQILFLCSPGNPTGALIPLETLKKLIALADKHDFVIAADECYSELYFDEATPPAGLLTACAELGREDFKRCVVFHSLSKRSNLPGLRSGFVAGDADILKAFLLYRTYHGCAMPVQTQLASIAAWSDEEHVRANRTLYREKFDAVLEILSPVMDVQRPDGGFYLWPSVGSDDAAFCRDLYVTEHVTVVPGSYLSREVDGFNPGAGRVRMALVAPLAECIEAAQRIRDFIKRR</sequence>
<dbReference type="CDD" id="cd00609">
    <property type="entry name" value="AAT_like"/>
    <property type="match status" value="1"/>
</dbReference>
<dbReference type="GO" id="GO:0030170">
    <property type="term" value="F:pyridoxal phosphate binding"/>
    <property type="evidence" value="ECO:0007669"/>
    <property type="project" value="InterPro"/>
</dbReference>
<keyword evidence="2 5" id="KW-0032">Aminotransferase</keyword>
<comment type="cofactor">
    <cofactor evidence="1">
        <name>pyridoxal 5'-phosphate</name>
        <dbReference type="ChEBI" id="CHEBI:597326"/>
    </cofactor>
</comment>
<reference evidence="5 6" key="1">
    <citation type="submission" date="2014-09" db="EMBL/GenBank/DDBJ databases">
        <title>Genome sequence of Pseudomonas lutea strain DSM 17257T.</title>
        <authorList>
            <person name="Kwak Y."/>
            <person name="Shin J.-H."/>
        </authorList>
    </citation>
    <scope>NUCLEOTIDE SEQUENCE [LARGE SCALE GENOMIC DNA]</scope>
    <source>
        <strain evidence="5 6">DSM 17257</strain>
    </source>
</reference>
<feature type="domain" description="Aminotransferase class I/classII large" evidence="4">
    <location>
        <begin position="32"/>
        <end position="389"/>
    </location>
</feature>
<dbReference type="AlphaFoldDB" id="A0A9X0ECG9"/>
<evidence type="ECO:0000256" key="2">
    <source>
        <dbReference type="ARBA" id="ARBA00022576"/>
    </source>
</evidence>
<dbReference type="InterPro" id="IPR050881">
    <property type="entry name" value="LL-DAP_aminotransferase"/>
</dbReference>
<dbReference type="PANTHER" id="PTHR42832:SF3">
    <property type="entry name" value="L-GLUTAMINE--4-(METHYLSULFANYL)-2-OXOBUTANOATE AMINOTRANSFERASE"/>
    <property type="match status" value="1"/>
</dbReference>
<name>A0A9X0ECG9_9PSED</name>
<proteinExistence type="predicted"/>
<dbReference type="Gene3D" id="3.90.1150.10">
    <property type="entry name" value="Aspartate Aminotransferase, domain 1"/>
    <property type="match status" value="1"/>
</dbReference>
<evidence type="ECO:0000313" key="5">
    <source>
        <dbReference type="EMBL" id="KGF63245.1"/>
    </source>
</evidence>
<dbReference type="Proteomes" id="UP000029719">
    <property type="component" value="Unassembled WGS sequence"/>
</dbReference>
<dbReference type="GO" id="GO:0009016">
    <property type="term" value="F:succinyldiaminopimelate transaminase activity"/>
    <property type="evidence" value="ECO:0007669"/>
    <property type="project" value="InterPro"/>
</dbReference>
<protein>
    <submittedName>
        <fullName evidence="5">Succinyldiaminopimelate aminotransferase</fullName>
    </submittedName>
</protein>
<comment type="caution">
    <text evidence="5">The sequence shown here is derived from an EMBL/GenBank/DDBJ whole genome shotgun (WGS) entry which is preliminary data.</text>
</comment>
<dbReference type="Pfam" id="PF00155">
    <property type="entry name" value="Aminotran_1_2"/>
    <property type="match status" value="1"/>
</dbReference>
<dbReference type="InterPro" id="IPR019878">
    <property type="entry name" value="DapC_beta/gammaproteobac"/>
</dbReference>